<dbReference type="Proteomes" id="UP000290289">
    <property type="component" value="Chromosome 11"/>
</dbReference>
<evidence type="ECO:0008006" key="4">
    <source>
        <dbReference type="Google" id="ProtNLM"/>
    </source>
</evidence>
<evidence type="ECO:0000313" key="2">
    <source>
        <dbReference type="EMBL" id="RXH83393.1"/>
    </source>
</evidence>
<dbReference type="Gramene" id="mRNA:MD11G0133500">
    <property type="protein sequence ID" value="mRNA:MD11G0133500"/>
    <property type="gene ID" value="MD11G0133500"/>
</dbReference>
<gene>
    <name evidence="2" type="ORF">DVH24_005646</name>
</gene>
<name>A0A498IQ83_MALDO</name>
<proteinExistence type="predicted"/>
<organism evidence="2 3">
    <name type="scientific">Malus domestica</name>
    <name type="common">Apple</name>
    <name type="synonym">Pyrus malus</name>
    <dbReference type="NCBI Taxonomy" id="3750"/>
    <lineage>
        <taxon>Eukaryota</taxon>
        <taxon>Viridiplantae</taxon>
        <taxon>Streptophyta</taxon>
        <taxon>Embryophyta</taxon>
        <taxon>Tracheophyta</taxon>
        <taxon>Spermatophyta</taxon>
        <taxon>Magnoliopsida</taxon>
        <taxon>eudicotyledons</taxon>
        <taxon>Gunneridae</taxon>
        <taxon>Pentapetalae</taxon>
        <taxon>rosids</taxon>
        <taxon>fabids</taxon>
        <taxon>Rosales</taxon>
        <taxon>Rosaceae</taxon>
        <taxon>Amygdaloideae</taxon>
        <taxon>Maleae</taxon>
        <taxon>Malus</taxon>
    </lineage>
</organism>
<accession>A0A498IQ83</accession>
<keyword evidence="1" id="KW-0732">Signal</keyword>
<feature type="chain" id="PRO_5019769446" description="Pollen Ole e 1 allergen and extensin family protein" evidence="1">
    <location>
        <begin position="18"/>
        <end position="176"/>
    </location>
</feature>
<evidence type="ECO:0000256" key="1">
    <source>
        <dbReference type="SAM" id="SignalP"/>
    </source>
</evidence>
<evidence type="ECO:0000313" key="3">
    <source>
        <dbReference type="Proteomes" id="UP000290289"/>
    </source>
</evidence>
<protein>
    <recommendedName>
        <fullName evidence="4">Pollen Ole e 1 allergen and extensin family protein</fullName>
    </recommendedName>
</protein>
<comment type="caution">
    <text evidence="2">The sequence shown here is derived from an EMBL/GenBank/DDBJ whole genome shotgun (WGS) entry which is preliminary data.</text>
</comment>
<dbReference type="EMBL" id="RDQH01000337">
    <property type="protein sequence ID" value="RXH83393.1"/>
    <property type="molecule type" value="Genomic_DNA"/>
</dbReference>
<keyword evidence="3" id="KW-1185">Reference proteome</keyword>
<reference evidence="2 3" key="1">
    <citation type="submission" date="2018-10" db="EMBL/GenBank/DDBJ databases">
        <title>A high-quality apple genome assembly.</title>
        <authorList>
            <person name="Hu J."/>
        </authorList>
    </citation>
    <scope>NUCLEOTIDE SEQUENCE [LARGE SCALE GENOMIC DNA]</scope>
    <source>
        <strain evidence="3">cv. HFTH1</strain>
        <tissue evidence="2">Young leaf</tissue>
    </source>
</reference>
<sequence>MALSWILPALLFALVLANVETSTCQVLKGKVTCLDCHQNYDFSEIKVLVKCDKVKKLAMAITEKDGSFEAKLPSNNNPKTPEAMNCLARILGGPDQLYSSRKFLASEIVKTQDSNTYTTSTPLGFSTSCPLNIKDAACKAINKFGSSKTIDVPLPPGWGLAPSSYYVPFIPIIGIP</sequence>
<dbReference type="Pfam" id="PF01190">
    <property type="entry name" value="Pollen_Ole_e_1"/>
    <property type="match status" value="1"/>
</dbReference>
<dbReference type="OrthoDB" id="1104395at2759"/>
<dbReference type="KEGG" id="mdm:103453370"/>
<feature type="signal peptide" evidence="1">
    <location>
        <begin position="1"/>
        <end position="17"/>
    </location>
</feature>
<dbReference type="AlphaFoldDB" id="A0A498IQ83"/>